<keyword evidence="2" id="KW-1185">Reference proteome</keyword>
<name>A0A6J5ECS4_9BURK</name>
<dbReference type="AlphaFoldDB" id="A0A6J5ECS4"/>
<proteinExistence type="predicted"/>
<gene>
    <name evidence="1" type="ORF">LMG29739_04324</name>
</gene>
<evidence type="ECO:0000313" key="1">
    <source>
        <dbReference type="EMBL" id="CAB3764288.1"/>
    </source>
</evidence>
<reference evidence="1 2" key="1">
    <citation type="submission" date="2020-04" db="EMBL/GenBank/DDBJ databases">
        <authorList>
            <person name="De Canck E."/>
        </authorList>
    </citation>
    <scope>NUCLEOTIDE SEQUENCE [LARGE SCALE GENOMIC DNA]</scope>
    <source>
        <strain evidence="1 2">LMG 29739</strain>
    </source>
</reference>
<accession>A0A6J5ECS4</accession>
<protein>
    <submittedName>
        <fullName evidence="1">Uncharacterized protein</fullName>
    </submittedName>
</protein>
<sequence length="34" mass="4024">MQLSEFEDAVWQQVHLQSQLPPMDIESVPILNNW</sequence>
<dbReference type="EMBL" id="CADIKF010000037">
    <property type="protein sequence ID" value="CAB3764288.1"/>
    <property type="molecule type" value="Genomic_DNA"/>
</dbReference>
<organism evidence="1 2">
    <name type="scientific">Paraburkholderia solisilvae</name>
    <dbReference type="NCBI Taxonomy" id="624376"/>
    <lineage>
        <taxon>Bacteria</taxon>
        <taxon>Pseudomonadati</taxon>
        <taxon>Pseudomonadota</taxon>
        <taxon>Betaproteobacteria</taxon>
        <taxon>Burkholderiales</taxon>
        <taxon>Burkholderiaceae</taxon>
        <taxon>Paraburkholderia</taxon>
    </lineage>
</organism>
<evidence type="ECO:0000313" key="2">
    <source>
        <dbReference type="Proteomes" id="UP000494329"/>
    </source>
</evidence>
<dbReference type="Proteomes" id="UP000494329">
    <property type="component" value="Unassembled WGS sequence"/>
</dbReference>